<accession>A0A803L9R2</accession>
<dbReference type="Gene3D" id="2.40.50.140">
    <property type="entry name" value="Nucleic acid-binding proteins"/>
    <property type="match status" value="3"/>
</dbReference>
<dbReference type="EnsemblPlants" id="AUR62008601-RA">
    <property type="protein sequence ID" value="AUR62008601-RA:cds"/>
    <property type="gene ID" value="AUR62008601"/>
</dbReference>
<dbReference type="Gramene" id="AUR62008601-RA">
    <property type="protein sequence ID" value="AUR62008601-RA:cds"/>
    <property type="gene ID" value="AUR62008601"/>
</dbReference>
<dbReference type="KEGG" id="cqi:110728271"/>
<dbReference type="PANTHER" id="PTHR47165:SF4">
    <property type="entry name" value="OS03G0429900 PROTEIN"/>
    <property type="match status" value="1"/>
</dbReference>
<dbReference type="Pfam" id="PF16900">
    <property type="entry name" value="REPA_OB_2"/>
    <property type="match status" value="1"/>
</dbReference>
<protein>
    <recommendedName>
        <fullName evidence="2">Replication protein A OB domain-containing protein</fullName>
    </recommendedName>
</protein>
<dbReference type="PANTHER" id="PTHR47165">
    <property type="entry name" value="OS03G0429900 PROTEIN"/>
    <property type="match status" value="1"/>
</dbReference>
<feature type="domain" description="Replication protein A OB" evidence="2">
    <location>
        <begin position="131"/>
        <end position="224"/>
    </location>
</feature>
<dbReference type="OMA" id="RSWAHAH"/>
<proteinExistence type="predicted"/>
<dbReference type="GO" id="GO:0003677">
    <property type="term" value="F:DNA binding"/>
    <property type="evidence" value="ECO:0007669"/>
    <property type="project" value="UniProtKB-KW"/>
</dbReference>
<evidence type="ECO:0000313" key="4">
    <source>
        <dbReference type="Proteomes" id="UP000596660"/>
    </source>
</evidence>
<sequence length="418" mass="46859">MKPEYTPLDKLSPITKVYKERVTVKEKSPIRSPPNKKRFQKLVFEDDEGNSMKATLFGDECDHFKRVFEHKKKYEIANALVRVVNPKFSSFPGECELTFGGMTKIQPVDRTEGPVLPEYIPIVDVPKTSGQDDRFDLLGVVVHMEDVRQVTYKSGRVADVRDISIVDESTGTRPMIISAWGQLATSDYELLKDWSSSPLVVSLTSLKPTTHRGFSLQSSMSTEINPTPVGEKVEALRSWAHAHPDVITDYMARQLEFMTVGVEPVPTTLDQILKKNVDNTVQEEVYTITVTIPDAQLSNVIAYIGCDGCGKRCGVAANPTTTLNFKTLTPGHCRVNFTFDATDNTGKFRLTAFGLVCEKILQLPTLEIFERKIKDDWSDFDHLAAALKNTPMHIIIHPAQSLNRAGVLRWVVQSVSRE</sequence>
<organism evidence="3 4">
    <name type="scientific">Chenopodium quinoa</name>
    <name type="common">Quinoa</name>
    <dbReference type="NCBI Taxonomy" id="63459"/>
    <lineage>
        <taxon>Eukaryota</taxon>
        <taxon>Viridiplantae</taxon>
        <taxon>Streptophyta</taxon>
        <taxon>Embryophyta</taxon>
        <taxon>Tracheophyta</taxon>
        <taxon>Spermatophyta</taxon>
        <taxon>Magnoliopsida</taxon>
        <taxon>eudicotyledons</taxon>
        <taxon>Gunneridae</taxon>
        <taxon>Pentapetalae</taxon>
        <taxon>Caryophyllales</taxon>
        <taxon>Chenopodiaceae</taxon>
        <taxon>Chenopodioideae</taxon>
        <taxon>Atripliceae</taxon>
        <taxon>Chenopodium</taxon>
    </lineage>
</organism>
<dbReference type="InterPro" id="IPR031657">
    <property type="entry name" value="REPA_OB_2"/>
</dbReference>
<gene>
    <name evidence="3" type="primary">LOC110728271</name>
</gene>
<dbReference type="AlphaFoldDB" id="A0A803L9R2"/>
<evidence type="ECO:0000256" key="1">
    <source>
        <dbReference type="ARBA" id="ARBA00023125"/>
    </source>
</evidence>
<dbReference type="SUPFAM" id="SSF50249">
    <property type="entry name" value="Nucleic acid-binding proteins"/>
    <property type="match status" value="3"/>
</dbReference>
<reference evidence="3" key="2">
    <citation type="submission" date="2021-03" db="UniProtKB">
        <authorList>
            <consortium name="EnsemblPlants"/>
        </authorList>
    </citation>
    <scope>IDENTIFICATION</scope>
</reference>
<reference evidence="3" key="1">
    <citation type="journal article" date="2017" name="Nature">
        <title>The genome of Chenopodium quinoa.</title>
        <authorList>
            <person name="Jarvis D.E."/>
            <person name="Ho Y.S."/>
            <person name="Lightfoot D.J."/>
            <person name="Schmoeckel S.M."/>
            <person name="Li B."/>
            <person name="Borm T.J.A."/>
            <person name="Ohyanagi H."/>
            <person name="Mineta K."/>
            <person name="Michell C.T."/>
            <person name="Saber N."/>
            <person name="Kharbatia N.M."/>
            <person name="Rupper R.R."/>
            <person name="Sharp A.R."/>
            <person name="Dally N."/>
            <person name="Boughton B.A."/>
            <person name="Woo Y.H."/>
            <person name="Gao G."/>
            <person name="Schijlen E.G.W.M."/>
            <person name="Guo X."/>
            <person name="Momin A.A."/>
            <person name="Negrao S."/>
            <person name="Al-Babili S."/>
            <person name="Gehring C."/>
            <person name="Roessner U."/>
            <person name="Jung C."/>
            <person name="Murphy K."/>
            <person name="Arold S.T."/>
            <person name="Gojobori T."/>
            <person name="van der Linden C.G."/>
            <person name="van Loo E.N."/>
            <person name="Jellen E.N."/>
            <person name="Maughan P.J."/>
            <person name="Tester M."/>
        </authorList>
    </citation>
    <scope>NUCLEOTIDE SEQUENCE [LARGE SCALE GENOMIC DNA]</scope>
    <source>
        <strain evidence="3">cv. PI 614886</strain>
    </source>
</reference>
<dbReference type="RefSeq" id="XP_021763639.1">
    <property type="nucleotide sequence ID" value="XM_021907947.1"/>
</dbReference>
<keyword evidence="4" id="KW-1185">Reference proteome</keyword>
<dbReference type="InterPro" id="IPR012340">
    <property type="entry name" value="NA-bd_OB-fold"/>
</dbReference>
<name>A0A803L9R2_CHEQI</name>
<dbReference type="GeneID" id="110728271"/>
<keyword evidence="1" id="KW-0238">DNA-binding</keyword>
<dbReference type="OrthoDB" id="1298134at2759"/>
<evidence type="ECO:0000259" key="2">
    <source>
        <dbReference type="Pfam" id="PF16900"/>
    </source>
</evidence>
<dbReference type="Proteomes" id="UP000596660">
    <property type="component" value="Unplaced"/>
</dbReference>
<evidence type="ECO:0000313" key="3">
    <source>
        <dbReference type="EnsemblPlants" id="AUR62008601-RA:cds"/>
    </source>
</evidence>